<dbReference type="GO" id="GO:0016740">
    <property type="term" value="F:transferase activity"/>
    <property type="evidence" value="ECO:0007669"/>
    <property type="project" value="UniProtKB-KW"/>
</dbReference>
<evidence type="ECO:0000259" key="1">
    <source>
        <dbReference type="Pfam" id="PF00535"/>
    </source>
</evidence>
<proteinExistence type="predicted"/>
<accession>A0A1I0Q852</accession>
<keyword evidence="3" id="KW-1185">Reference proteome</keyword>
<dbReference type="EMBL" id="FOJI01000007">
    <property type="protein sequence ID" value="SEW23191.1"/>
    <property type="molecule type" value="Genomic_DNA"/>
</dbReference>
<organism evidence="2 3">
    <name type="scientific">[Clostridium] fimetarium</name>
    <dbReference type="NCBI Taxonomy" id="99656"/>
    <lineage>
        <taxon>Bacteria</taxon>
        <taxon>Bacillati</taxon>
        <taxon>Bacillota</taxon>
        <taxon>Clostridia</taxon>
        <taxon>Lachnospirales</taxon>
        <taxon>Lachnospiraceae</taxon>
    </lineage>
</organism>
<dbReference type="Proteomes" id="UP000199701">
    <property type="component" value="Unassembled WGS sequence"/>
</dbReference>
<dbReference type="OrthoDB" id="2053790at2"/>
<protein>
    <submittedName>
        <fullName evidence="2">Glycosyl transferase family 2</fullName>
    </submittedName>
</protein>
<dbReference type="AlphaFoldDB" id="A0A1I0Q852"/>
<gene>
    <name evidence="2" type="ORF">SAMN05421659_10783</name>
</gene>
<dbReference type="InterPro" id="IPR001173">
    <property type="entry name" value="Glyco_trans_2-like"/>
</dbReference>
<reference evidence="2 3" key="1">
    <citation type="submission" date="2016-10" db="EMBL/GenBank/DDBJ databases">
        <authorList>
            <person name="de Groot N.N."/>
        </authorList>
    </citation>
    <scope>NUCLEOTIDE SEQUENCE [LARGE SCALE GENOMIC DNA]</scope>
    <source>
        <strain evidence="2 3">DSM 9179</strain>
    </source>
</reference>
<name>A0A1I0Q852_9FIRM</name>
<dbReference type="Gene3D" id="3.90.550.10">
    <property type="entry name" value="Spore Coat Polysaccharide Biosynthesis Protein SpsA, Chain A"/>
    <property type="match status" value="1"/>
</dbReference>
<dbReference type="CDD" id="cd00761">
    <property type="entry name" value="Glyco_tranf_GTA_type"/>
    <property type="match status" value="1"/>
</dbReference>
<dbReference type="InterPro" id="IPR029044">
    <property type="entry name" value="Nucleotide-diphossugar_trans"/>
</dbReference>
<dbReference type="Pfam" id="PF00535">
    <property type="entry name" value="Glycos_transf_2"/>
    <property type="match status" value="1"/>
</dbReference>
<evidence type="ECO:0000313" key="3">
    <source>
        <dbReference type="Proteomes" id="UP000199701"/>
    </source>
</evidence>
<feature type="domain" description="Glycosyltransferase 2-like" evidence="1">
    <location>
        <begin position="237"/>
        <end position="352"/>
    </location>
</feature>
<dbReference type="RefSeq" id="WP_092453648.1">
    <property type="nucleotide sequence ID" value="NZ_FOJI01000007.1"/>
</dbReference>
<dbReference type="SUPFAM" id="SSF53448">
    <property type="entry name" value="Nucleotide-diphospho-sugar transferases"/>
    <property type="match status" value="1"/>
</dbReference>
<keyword evidence="2" id="KW-0808">Transferase</keyword>
<evidence type="ECO:0000313" key="2">
    <source>
        <dbReference type="EMBL" id="SEW23191.1"/>
    </source>
</evidence>
<sequence>MNYEARYQQGLNSLSSDTASSIFILMECYNNNFNQEEILNLLDLKFWSSQAETFQNNYVNNINHFQISIEMPPYDQLPFLFIPLDENTCFYYDKINNLINGPLDFSLSPSSEDDFKVLYEPTLIYHEWNISLMKDVFDCNRYGSIYVIPGDTYSLLAFASILSLPVIRKYYNKTHAFILYSSFTDFLSSLSYNVNAPIPQSILCDSPDVDIDMIKQSILEIHNQRIACKHAYKPILSICIPTYNRGHLALEKVQQLTTSTYDTEIEFVISNNGSTIETEDYLNIERIASKDIRISYNHFDFNHEFIGNYWKVLLMSNANHALLMSDEDYTVLSSLPHYLGLLIKHPEIGVIRSGDTRWYTPNSLQNAYIKAGKNAVLHFFLRNNYMSGILYNCSVINEDLSLYFNQNYNNNEAFKHYPHEFLDMYLCNHYDFISDITPLFICGDSCLYSDSTTLSGQYEYQTKESRLLQLKGFIELINTLENLDDLTRFHLYVIACHKTFMLLKINLLKENDWNEVIIECKKCCIDYFSLITFDNQVISRSNIISLINEIAANYLL</sequence>
<dbReference type="STRING" id="99656.SAMN05421659_10783"/>